<evidence type="ECO:0000313" key="2">
    <source>
        <dbReference type="EMBL" id="KKO44732.1"/>
    </source>
</evidence>
<evidence type="ECO:0000313" key="3">
    <source>
        <dbReference type="Proteomes" id="UP000034228"/>
    </source>
</evidence>
<organism evidence="2 3">
    <name type="scientific">Arsukibacterium ikkense</name>
    <dbReference type="NCBI Taxonomy" id="336831"/>
    <lineage>
        <taxon>Bacteria</taxon>
        <taxon>Pseudomonadati</taxon>
        <taxon>Pseudomonadota</taxon>
        <taxon>Gammaproteobacteria</taxon>
        <taxon>Chromatiales</taxon>
        <taxon>Chromatiaceae</taxon>
        <taxon>Arsukibacterium</taxon>
    </lineage>
</organism>
<proteinExistence type="predicted"/>
<accession>A0A0M2V1K8</accession>
<dbReference type="OrthoDB" id="5824033at2"/>
<keyword evidence="3" id="KW-1185">Reference proteome</keyword>
<evidence type="ECO:0000256" key="1">
    <source>
        <dbReference type="SAM" id="SignalP"/>
    </source>
</evidence>
<protein>
    <recommendedName>
        <fullName evidence="4">DUF4878 domain-containing protein</fullName>
    </recommendedName>
</protein>
<dbReference type="EMBL" id="LAHO01000014">
    <property type="protein sequence ID" value="KKO44732.1"/>
    <property type="molecule type" value="Genomic_DNA"/>
</dbReference>
<name>A0A0M2V1K8_9GAMM</name>
<keyword evidence="1" id="KW-0732">Signal</keyword>
<reference evidence="2 3" key="1">
    <citation type="submission" date="2015-03" db="EMBL/GenBank/DDBJ databases">
        <title>Draft genome sequences of two protease-producing strains of Arsukibacterium isolated from two cold and alkaline environments.</title>
        <authorList>
            <person name="Lylloff J.E."/>
            <person name="Skov L.B."/>
            <person name="Jepsen M."/>
            <person name="Hallin P.F."/>
            <person name="Sorensen S.J."/>
            <person name="Stougaard P."/>
            <person name="Glaring M.A."/>
        </authorList>
    </citation>
    <scope>NUCLEOTIDE SEQUENCE [LARGE SCALE GENOMIC DNA]</scope>
    <source>
        <strain evidence="2 3">GCM72</strain>
    </source>
</reference>
<feature type="chain" id="PRO_5005644165" description="DUF4878 domain-containing protein" evidence="1">
    <location>
        <begin position="18"/>
        <end position="142"/>
    </location>
</feature>
<dbReference type="PROSITE" id="PS51257">
    <property type="entry name" value="PROKAR_LIPOPROTEIN"/>
    <property type="match status" value="1"/>
</dbReference>
<dbReference type="AlphaFoldDB" id="A0A0M2V1K8"/>
<gene>
    <name evidence="2" type="ORF">WG68_14415</name>
</gene>
<evidence type="ECO:0008006" key="4">
    <source>
        <dbReference type="Google" id="ProtNLM"/>
    </source>
</evidence>
<dbReference type="Proteomes" id="UP000034228">
    <property type="component" value="Unassembled WGS sequence"/>
</dbReference>
<sequence>MKYIVSVAAILALLGCAATKPVSLYQTYTDYSSQINAENVEQLAPAYFSSSLLPKSFNDSSVTQQLLFKNMMAEQLQHAELITGNTGCLALAGQDSEQQPLQFNLAYRSENDKWLINQVHVVFLEQLTELKPITNCAELFPR</sequence>
<feature type="signal peptide" evidence="1">
    <location>
        <begin position="1"/>
        <end position="17"/>
    </location>
</feature>
<dbReference type="STRING" id="336831.WG68_14415"/>
<dbReference type="RefSeq" id="WP_046558404.1">
    <property type="nucleotide sequence ID" value="NZ_LAHO01000014.1"/>
</dbReference>
<comment type="caution">
    <text evidence="2">The sequence shown here is derived from an EMBL/GenBank/DDBJ whole genome shotgun (WGS) entry which is preliminary data.</text>
</comment>